<name>A0A445ARE8_ARAHY</name>
<reference evidence="5 6" key="1">
    <citation type="submission" date="2019-01" db="EMBL/GenBank/DDBJ databases">
        <title>Sequencing of cultivated peanut Arachis hypogaea provides insights into genome evolution and oil improvement.</title>
        <authorList>
            <person name="Chen X."/>
        </authorList>
    </citation>
    <scope>NUCLEOTIDE SEQUENCE [LARGE SCALE GENOMIC DNA]</scope>
    <source>
        <strain evidence="6">cv. Fuhuasheng</strain>
        <tissue evidence="5">Leaves</tissue>
    </source>
</reference>
<dbReference type="GO" id="GO:0008168">
    <property type="term" value="F:methyltransferase activity"/>
    <property type="evidence" value="ECO:0007669"/>
    <property type="project" value="InterPro"/>
</dbReference>
<feature type="domain" description="SET" evidence="4">
    <location>
        <begin position="74"/>
        <end position="193"/>
    </location>
</feature>
<protein>
    <recommendedName>
        <fullName evidence="4">SET domain-containing protein</fullName>
    </recommendedName>
</protein>
<dbReference type="SUPFAM" id="SSF90123">
    <property type="entry name" value="ABC transporter transmembrane region"/>
    <property type="match status" value="1"/>
</dbReference>
<dbReference type="SUPFAM" id="SSF82199">
    <property type="entry name" value="SET domain"/>
    <property type="match status" value="1"/>
</dbReference>
<dbReference type="InterPro" id="IPR046341">
    <property type="entry name" value="SET_dom_sf"/>
</dbReference>
<dbReference type="STRING" id="3818.A0A445ARE8"/>
<keyword evidence="3" id="KW-0472">Membrane</keyword>
<dbReference type="InterPro" id="IPR044237">
    <property type="entry name" value="ATXR2-like"/>
</dbReference>
<organism evidence="5 6">
    <name type="scientific">Arachis hypogaea</name>
    <name type="common">Peanut</name>
    <dbReference type="NCBI Taxonomy" id="3818"/>
    <lineage>
        <taxon>Eukaryota</taxon>
        <taxon>Viridiplantae</taxon>
        <taxon>Streptophyta</taxon>
        <taxon>Embryophyta</taxon>
        <taxon>Tracheophyta</taxon>
        <taxon>Spermatophyta</taxon>
        <taxon>Magnoliopsida</taxon>
        <taxon>eudicotyledons</taxon>
        <taxon>Gunneridae</taxon>
        <taxon>Pentapetalae</taxon>
        <taxon>rosids</taxon>
        <taxon>fabids</taxon>
        <taxon>Fabales</taxon>
        <taxon>Fabaceae</taxon>
        <taxon>Papilionoideae</taxon>
        <taxon>50 kb inversion clade</taxon>
        <taxon>dalbergioids sensu lato</taxon>
        <taxon>Dalbergieae</taxon>
        <taxon>Pterocarpus clade</taxon>
        <taxon>Arachis</taxon>
    </lineage>
</organism>
<evidence type="ECO:0000256" key="2">
    <source>
        <dbReference type="ARBA" id="ARBA00022989"/>
    </source>
</evidence>
<evidence type="ECO:0000313" key="5">
    <source>
        <dbReference type="EMBL" id="RYR29017.1"/>
    </source>
</evidence>
<accession>A0A445ARE8</accession>
<dbReference type="GO" id="GO:0140359">
    <property type="term" value="F:ABC-type transporter activity"/>
    <property type="evidence" value="ECO:0007669"/>
    <property type="project" value="InterPro"/>
</dbReference>
<dbReference type="PROSITE" id="PS50280">
    <property type="entry name" value="SET"/>
    <property type="match status" value="1"/>
</dbReference>
<dbReference type="AlphaFoldDB" id="A0A445ARE8"/>
<dbReference type="Pfam" id="PF00856">
    <property type="entry name" value="SET"/>
    <property type="match status" value="1"/>
</dbReference>
<evidence type="ECO:0000256" key="1">
    <source>
        <dbReference type="ARBA" id="ARBA00022692"/>
    </source>
</evidence>
<dbReference type="GO" id="GO:0016020">
    <property type="term" value="C:membrane"/>
    <property type="evidence" value="ECO:0007669"/>
    <property type="project" value="InterPro"/>
</dbReference>
<sequence>MKITFSSTASSFYKTPYPSSTLHLTDSLLILHHPRLSLLHRRSRSSITPLPQSLSFSFDADEFRYLLHAVFCRCSLKLVSVVAAASTSSSRRRWFSDLVVASPVEDYFLYIDDLKNPDKEEAEKITQPNLDALGEDYSVCCQGTAFFPLQSCMNHSCSPNAKAFKRDEDRDGQATIIAVRPIRKGEEIATGFSMYVDWRMALVAWAVMPCHFIDSLIQAKSAKGFSGDYAASHFELVALASESSANIRTIASFFHEEHERGLHFHENFDIDEETRFSSVARGKGVDDSGYDENEDILLTSIHCQESGRSWLIRSEPSSSNLMSTAQNSMDKVVDNGIANLKHYHSQYKEHIMNLLNDGESSVKSIINVIDERVRSFNQSIVPYLIFQRDGQLEDHECRDVHISPQEWIMLALARHIRNALKDYEEDEDDTEDYS</sequence>
<keyword evidence="1" id="KW-0812">Transmembrane</keyword>
<dbReference type="Gene3D" id="1.20.1560.10">
    <property type="entry name" value="ABC transporter type 1, transmembrane domain"/>
    <property type="match status" value="1"/>
</dbReference>
<evidence type="ECO:0000256" key="3">
    <source>
        <dbReference type="ARBA" id="ARBA00023136"/>
    </source>
</evidence>
<keyword evidence="2" id="KW-1133">Transmembrane helix</keyword>
<dbReference type="EMBL" id="SDMP01000011">
    <property type="protein sequence ID" value="RYR29017.1"/>
    <property type="molecule type" value="Genomic_DNA"/>
</dbReference>
<dbReference type="Gene3D" id="2.170.270.10">
    <property type="entry name" value="SET domain"/>
    <property type="match status" value="1"/>
</dbReference>
<comment type="caution">
    <text evidence="5">The sequence shown here is derived from an EMBL/GenBank/DDBJ whole genome shotgun (WGS) entry which is preliminary data.</text>
</comment>
<dbReference type="PANTHER" id="PTHR47436">
    <property type="entry name" value="HISTONE-LYSINE N-METHYLTRANSFERASE ATXR2"/>
    <property type="match status" value="1"/>
</dbReference>
<evidence type="ECO:0000259" key="4">
    <source>
        <dbReference type="PROSITE" id="PS50280"/>
    </source>
</evidence>
<dbReference type="Proteomes" id="UP000289738">
    <property type="component" value="Chromosome B01"/>
</dbReference>
<proteinExistence type="predicted"/>
<dbReference type="InterPro" id="IPR001214">
    <property type="entry name" value="SET_dom"/>
</dbReference>
<dbReference type="GO" id="GO:0005524">
    <property type="term" value="F:ATP binding"/>
    <property type="evidence" value="ECO:0007669"/>
    <property type="project" value="InterPro"/>
</dbReference>
<keyword evidence="6" id="KW-1185">Reference proteome</keyword>
<evidence type="ECO:0000313" key="6">
    <source>
        <dbReference type="Proteomes" id="UP000289738"/>
    </source>
</evidence>
<dbReference type="InterPro" id="IPR036640">
    <property type="entry name" value="ABC1_TM_sf"/>
</dbReference>
<dbReference type="PANTHER" id="PTHR47436:SF1">
    <property type="entry name" value="SET DOMAIN-CONTAINING PROTEIN"/>
    <property type="match status" value="1"/>
</dbReference>
<gene>
    <name evidence="5" type="ORF">Ahy_B01g053286</name>
</gene>